<gene>
    <name evidence="3" type="ORF">Ani05nite_06030</name>
</gene>
<evidence type="ECO:0000259" key="2">
    <source>
        <dbReference type="Pfam" id="PF01370"/>
    </source>
</evidence>
<evidence type="ECO:0000256" key="1">
    <source>
        <dbReference type="SAM" id="MobiDB-lite"/>
    </source>
</evidence>
<keyword evidence="4" id="KW-1185">Reference proteome</keyword>
<dbReference type="InterPro" id="IPR001509">
    <property type="entry name" value="Epimerase_deHydtase"/>
</dbReference>
<protein>
    <recommendedName>
        <fullName evidence="2">NAD-dependent epimerase/dehydratase domain-containing protein</fullName>
    </recommendedName>
</protein>
<dbReference type="SUPFAM" id="SSF51735">
    <property type="entry name" value="NAD(P)-binding Rossmann-fold domains"/>
    <property type="match status" value="1"/>
</dbReference>
<sequence length="287" mass="30781">MTAVDLSFPSWLDDPALPVRCVQADVLSAGGGYELHRAIADCGVVVHLAGLHGLHLRQGASVADLWRSNVESARRVTAAAVEADVRRMVLASTTAVYGPGSAPGEPAAILDEARAPQPDNPYATAKLAAESVMATAAGAGIEVVSLRLGRFFREDEQSYQIRKLSTGLDLEDAIDAMEAVCVAEQVASGVYCVASDLPLSRADRYALGENCHAILESHLPGFVAAAALRDWQLPAQVGRSVDSSKLQTAVGYRPRRSLARTAERWRAEASRRRQPPQRTTMREEVTP</sequence>
<dbReference type="InterPro" id="IPR036291">
    <property type="entry name" value="NAD(P)-bd_dom_sf"/>
</dbReference>
<name>A0A919J9W3_9ACTN</name>
<dbReference type="InterPro" id="IPR050177">
    <property type="entry name" value="Lipid_A_modif_metabolic_enz"/>
</dbReference>
<feature type="compositionally biased region" description="Basic and acidic residues" evidence="1">
    <location>
        <begin position="261"/>
        <end position="271"/>
    </location>
</feature>
<accession>A0A919J9W3</accession>
<feature type="domain" description="NAD-dependent epimerase/dehydratase" evidence="2">
    <location>
        <begin position="20"/>
        <end position="152"/>
    </location>
</feature>
<dbReference type="Pfam" id="PF01370">
    <property type="entry name" value="Epimerase"/>
    <property type="match status" value="1"/>
</dbReference>
<evidence type="ECO:0000313" key="4">
    <source>
        <dbReference type="Proteomes" id="UP000647172"/>
    </source>
</evidence>
<comment type="caution">
    <text evidence="3">The sequence shown here is derived from an EMBL/GenBank/DDBJ whole genome shotgun (WGS) entry which is preliminary data.</text>
</comment>
<feature type="region of interest" description="Disordered" evidence="1">
    <location>
        <begin position="252"/>
        <end position="287"/>
    </location>
</feature>
<dbReference type="EMBL" id="BOMQ01000008">
    <property type="protein sequence ID" value="GIE47069.1"/>
    <property type="molecule type" value="Genomic_DNA"/>
</dbReference>
<reference evidence="3" key="1">
    <citation type="submission" date="2021-01" db="EMBL/GenBank/DDBJ databases">
        <title>Whole genome shotgun sequence of Actinoplanes nipponensis NBRC 14063.</title>
        <authorList>
            <person name="Komaki H."/>
            <person name="Tamura T."/>
        </authorList>
    </citation>
    <scope>NUCLEOTIDE SEQUENCE</scope>
    <source>
        <strain evidence="3">NBRC 14063</strain>
    </source>
</reference>
<organism evidence="3 4">
    <name type="scientific">Actinoplanes nipponensis</name>
    <dbReference type="NCBI Taxonomy" id="135950"/>
    <lineage>
        <taxon>Bacteria</taxon>
        <taxon>Bacillati</taxon>
        <taxon>Actinomycetota</taxon>
        <taxon>Actinomycetes</taxon>
        <taxon>Micromonosporales</taxon>
        <taxon>Micromonosporaceae</taxon>
        <taxon>Actinoplanes</taxon>
    </lineage>
</organism>
<dbReference type="PANTHER" id="PTHR43245">
    <property type="entry name" value="BIFUNCTIONAL POLYMYXIN RESISTANCE PROTEIN ARNA"/>
    <property type="match status" value="1"/>
</dbReference>
<dbReference type="AlphaFoldDB" id="A0A919J9W3"/>
<proteinExistence type="predicted"/>
<dbReference type="Proteomes" id="UP000647172">
    <property type="component" value="Unassembled WGS sequence"/>
</dbReference>
<dbReference type="Gene3D" id="3.40.50.720">
    <property type="entry name" value="NAD(P)-binding Rossmann-like Domain"/>
    <property type="match status" value="1"/>
</dbReference>
<evidence type="ECO:0000313" key="3">
    <source>
        <dbReference type="EMBL" id="GIE47069.1"/>
    </source>
</evidence>